<organism evidence="3 4">
    <name type="scientific">Candidatus Monoglobus merdigallinarum</name>
    <dbReference type="NCBI Taxonomy" id="2838698"/>
    <lineage>
        <taxon>Bacteria</taxon>
        <taxon>Bacillati</taxon>
        <taxon>Bacillota</taxon>
        <taxon>Clostridia</taxon>
        <taxon>Monoglobales</taxon>
        <taxon>Monoglobaceae</taxon>
        <taxon>Monoglobus</taxon>
    </lineage>
</organism>
<evidence type="ECO:0000256" key="1">
    <source>
        <dbReference type="SAM" id="MobiDB-lite"/>
    </source>
</evidence>
<protein>
    <submittedName>
        <fullName evidence="3">Uncharacterized protein</fullName>
    </submittedName>
</protein>
<feature type="region of interest" description="Disordered" evidence="1">
    <location>
        <begin position="129"/>
        <end position="148"/>
    </location>
</feature>
<evidence type="ECO:0000256" key="2">
    <source>
        <dbReference type="SAM" id="SignalP"/>
    </source>
</evidence>
<reference evidence="3" key="1">
    <citation type="journal article" date="2021" name="PeerJ">
        <title>Extensive microbial diversity within the chicken gut microbiome revealed by metagenomics and culture.</title>
        <authorList>
            <person name="Gilroy R."/>
            <person name="Ravi A."/>
            <person name="Getino M."/>
            <person name="Pursley I."/>
            <person name="Horton D.L."/>
            <person name="Alikhan N.F."/>
            <person name="Baker D."/>
            <person name="Gharbi K."/>
            <person name="Hall N."/>
            <person name="Watson M."/>
            <person name="Adriaenssens E.M."/>
            <person name="Foster-Nyarko E."/>
            <person name="Jarju S."/>
            <person name="Secka A."/>
            <person name="Antonio M."/>
            <person name="Oren A."/>
            <person name="Chaudhuri R.R."/>
            <person name="La Ragione R."/>
            <person name="Hildebrand F."/>
            <person name="Pallen M.J."/>
        </authorList>
    </citation>
    <scope>NUCLEOTIDE SEQUENCE</scope>
    <source>
        <strain evidence="3">5790</strain>
    </source>
</reference>
<sequence length="148" mass="15521">MRSIKKMLALLLTAAMLLTLFAAVPVSAADYPLTITEITSSNGSVTSVIAEAAAETGGTARALVGVYENDALVNFGMSDVTAYNETGTAEFEIPNGVSYSEDQKVTAYIWSCGINGDLTMIPLADSMELKASEPSPSPSVTPDEPYSE</sequence>
<feature type="signal peptide" evidence="2">
    <location>
        <begin position="1"/>
        <end position="28"/>
    </location>
</feature>
<name>A0A9D1PRC4_9FIRM</name>
<keyword evidence="2" id="KW-0732">Signal</keyword>
<dbReference type="Proteomes" id="UP000824162">
    <property type="component" value="Unassembled WGS sequence"/>
</dbReference>
<gene>
    <name evidence="3" type="ORF">H9900_01495</name>
</gene>
<reference evidence="3" key="2">
    <citation type="submission" date="2021-04" db="EMBL/GenBank/DDBJ databases">
        <authorList>
            <person name="Gilroy R."/>
        </authorList>
    </citation>
    <scope>NUCLEOTIDE SEQUENCE</scope>
    <source>
        <strain evidence="3">5790</strain>
    </source>
</reference>
<feature type="chain" id="PRO_5038932449" evidence="2">
    <location>
        <begin position="29"/>
        <end position="148"/>
    </location>
</feature>
<dbReference type="EMBL" id="DXIJ01000031">
    <property type="protein sequence ID" value="HIV85465.1"/>
    <property type="molecule type" value="Genomic_DNA"/>
</dbReference>
<evidence type="ECO:0000313" key="4">
    <source>
        <dbReference type="Proteomes" id="UP000824162"/>
    </source>
</evidence>
<accession>A0A9D1PRC4</accession>
<proteinExistence type="predicted"/>
<dbReference type="AlphaFoldDB" id="A0A9D1PRC4"/>
<comment type="caution">
    <text evidence="3">The sequence shown here is derived from an EMBL/GenBank/DDBJ whole genome shotgun (WGS) entry which is preliminary data.</text>
</comment>
<evidence type="ECO:0000313" key="3">
    <source>
        <dbReference type="EMBL" id="HIV85465.1"/>
    </source>
</evidence>